<accession>A0A3B7MTU8</accession>
<proteinExistence type="predicted"/>
<dbReference type="Proteomes" id="UP000263900">
    <property type="component" value="Chromosome"/>
</dbReference>
<dbReference type="Gene3D" id="3.40.630.30">
    <property type="match status" value="1"/>
</dbReference>
<evidence type="ECO:0008006" key="3">
    <source>
        <dbReference type="Google" id="ProtNLM"/>
    </source>
</evidence>
<name>A0A3B7MTU8_9BACT</name>
<protein>
    <recommendedName>
        <fullName evidence="3">GNAT family N-acetyltransferase</fullName>
    </recommendedName>
</protein>
<dbReference type="KEGG" id="pseg:D3H65_27700"/>
<sequence length="172" mass="19679">MDQEIKDQQCNVSGSDQLSLHVLCEEDFPWLLLWMTKETHASLSVLLQTARGSSEITLITGIINEHERISLLTVYAAAFTRLKTAYVLQPGEFSIQQLQLNPLIYNNPALDDLLTCYLKYLFREPGFKKIYWEINHLDKLYLELALKAGFHKSPGQDQLQCTLYECAGIPDL</sequence>
<organism evidence="1 2">
    <name type="scientific">Paraflavitalea soli</name>
    <dbReference type="NCBI Taxonomy" id="2315862"/>
    <lineage>
        <taxon>Bacteria</taxon>
        <taxon>Pseudomonadati</taxon>
        <taxon>Bacteroidota</taxon>
        <taxon>Chitinophagia</taxon>
        <taxon>Chitinophagales</taxon>
        <taxon>Chitinophagaceae</taxon>
        <taxon>Paraflavitalea</taxon>
    </lineage>
</organism>
<reference evidence="1 2" key="1">
    <citation type="submission" date="2018-09" db="EMBL/GenBank/DDBJ databases">
        <title>Genome sequencing of strain 6GH32-13.</title>
        <authorList>
            <person name="Weon H.-Y."/>
            <person name="Heo J."/>
            <person name="Kwon S.-W."/>
        </authorList>
    </citation>
    <scope>NUCLEOTIDE SEQUENCE [LARGE SCALE GENOMIC DNA]</scope>
    <source>
        <strain evidence="1 2">5GH32-13</strain>
    </source>
</reference>
<dbReference type="RefSeq" id="WP_119053412.1">
    <property type="nucleotide sequence ID" value="NZ_CP032157.1"/>
</dbReference>
<gene>
    <name evidence="1" type="ORF">D3H65_27700</name>
</gene>
<dbReference type="AlphaFoldDB" id="A0A3B7MTU8"/>
<keyword evidence="2" id="KW-1185">Reference proteome</keyword>
<dbReference type="EMBL" id="CP032157">
    <property type="protein sequence ID" value="AXY77538.1"/>
    <property type="molecule type" value="Genomic_DNA"/>
</dbReference>
<evidence type="ECO:0000313" key="1">
    <source>
        <dbReference type="EMBL" id="AXY77538.1"/>
    </source>
</evidence>
<evidence type="ECO:0000313" key="2">
    <source>
        <dbReference type="Proteomes" id="UP000263900"/>
    </source>
</evidence>